<dbReference type="InterPro" id="IPR011659">
    <property type="entry name" value="WD40"/>
</dbReference>
<proteinExistence type="inferred from homology"/>
<evidence type="ECO:0000256" key="2">
    <source>
        <dbReference type="ARBA" id="ARBA00009820"/>
    </source>
</evidence>
<dbReference type="Proteomes" id="UP000525298">
    <property type="component" value="Unassembled WGS sequence"/>
</dbReference>
<comment type="subcellular location">
    <subcellularLocation>
        <location evidence="1">Periplasm</location>
    </subcellularLocation>
</comment>
<dbReference type="RefSeq" id="WP_181550883.1">
    <property type="nucleotide sequence ID" value="NZ_JACDUS010000003.1"/>
</dbReference>
<dbReference type="EMBL" id="JACDUS010000003">
    <property type="protein sequence ID" value="MBA2881232.1"/>
    <property type="molecule type" value="Genomic_DNA"/>
</dbReference>
<evidence type="ECO:0000259" key="5">
    <source>
        <dbReference type="Pfam" id="PF04052"/>
    </source>
</evidence>
<dbReference type="SUPFAM" id="SSF69304">
    <property type="entry name" value="Tricorn protease N-terminal domain"/>
    <property type="match status" value="1"/>
</dbReference>
<evidence type="ECO:0000313" key="7">
    <source>
        <dbReference type="Proteomes" id="UP000525298"/>
    </source>
</evidence>
<dbReference type="Gene3D" id="2.120.10.60">
    <property type="entry name" value="Tricorn protease N-terminal domain"/>
    <property type="match status" value="1"/>
</dbReference>
<dbReference type="Pfam" id="PF04052">
    <property type="entry name" value="TolB_N"/>
    <property type="match status" value="1"/>
</dbReference>
<dbReference type="GO" id="GO:0017038">
    <property type="term" value="P:protein import"/>
    <property type="evidence" value="ECO:0007669"/>
    <property type="project" value="InterPro"/>
</dbReference>
<protein>
    <submittedName>
        <fullName evidence="6">TolB protein</fullName>
    </submittedName>
</protein>
<organism evidence="6 7">
    <name type="scientific">Desulfosalsimonas propionicica</name>
    <dbReference type="NCBI Taxonomy" id="332175"/>
    <lineage>
        <taxon>Bacteria</taxon>
        <taxon>Pseudomonadati</taxon>
        <taxon>Thermodesulfobacteriota</taxon>
        <taxon>Desulfobacteria</taxon>
        <taxon>Desulfobacterales</taxon>
        <taxon>Desulfosalsimonadaceae</taxon>
        <taxon>Desulfosalsimonas</taxon>
    </lineage>
</organism>
<evidence type="ECO:0000313" key="6">
    <source>
        <dbReference type="EMBL" id="MBA2881232.1"/>
    </source>
</evidence>
<dbReference type="Gene3D" id="3.40.50.10070">
    <property type="entry name" value="TolB, N-terminal domain"/>
    <property type="match status" value="1"/>
</dbReference>
<evidence type="ECO:0000256" key="4">
    <source>
        <dbReference type="ARBA" id="ARBA00022764"/>
    </source>
</evidence>
<name>A0A7W0C8S8_9BACT</name>
<sequence length="444" mass="49247">MKRSSRVFFKIIACAWILVFAAIYQTSAADYDYINISEPFSQKVPIAVPVFKSMSVAPEEEQIARDAAVQLAEALAYTGYFKLIDHGAFLERPAEKGVTMEALNFKNWRDIGAELLITGGVRYEAGVLQMEFRLFDPFRSELLVGKRYTSPADDVRQMVLRFADQVIARLTGRQGLFESRIAFVGGDADGKAVYTCDFDGRNLRRLTKQQPIVVGPAWHPDFGSIAYTAYTDDRPEIYMVDTSSQEVTKLTAFEGINITPAWLPDGSGLAATLAFEGDEEIYLLTPEGKVDKRLTNSWGVDVSPSFSPDGKKMVFVSSRSGSPQLYVKEISSGRIRRLTYEGRYNTQPDWCPDGDRIVYSGMKDGSIDIYVVDVNTGEVSRLTRQAGDNEAPSWSPDGSMIVFSSTRTGSSALFVMTASGTDQRMLLDMDAKQQLPDWSPAKGN</sequence>
<keyword evidence="4" id="KW-0574">Periplasm</keyword>
<dbReference type="InterPro" id="IPR014167">
    <property type="entry name" value="Tol-Pal_TolB"/>
</dbReference>
<dbReference type="Pfam" id="PF07676">
    <property type="entry name" value="PD40"/>
    <property type="match status" value="2"/>
</dbReference>
<dbReference type="Gene3D" id="2.120.10.30">
    <property type="entry name" value="TolB, C-terminal domain"/>
    <property type="match status" value="1"/>
</dbReference>
<evidence type="ECO:0000256" key="1">
    <source>
        <dbReference type="ARBA" id="ARBA00004418"/>
    </source>
</evidence>
<dbReference type="InterPro" id="IPR007195">
    <property type="entry name" value="TolB_N"/>
</dbReference>
<keyword evidence="7" id="KW-1185">Reference proteome</keyword>
<dbReference type="Pfam" id="PF26549">
    <property type="entry name" value="Tricorn_N"/>
    <property type="match status" value="1"/>
</dbReference>
<dbReference type="PANTHER" id="PTHR36842:SF1">
    <property type="entry name" value="PROTEIN TOLB"/>
    <property type="match status" value="1"/>
</dbReference>
<gene>
    <name evidence="6" type="ORF">HNR65_001558</name>
</gene>
<dbReference type="PANTHER" id="PTHR36842">
    <property type="entry name" value="PROTEIN TOLB HOMOLOG"/>
    <property type="match status" value="1"/>
</dbReference>
<reference evidence="6 7" key="1">
    <citation type="submission" date="2020-07" db="EMBL/GenBank/DDBJ databases">
        <title>Genomic Encyclopedia of Type Strains, Phase IV (KMG-IV): sequencing the most valuable type-strain genomes for metagenomic binning, comparative biology and taxonomic classification.</title>
        <authorList>
            <person name="Goeker M."/>
        </authorList>
    </citation>
    <scope>NUCLEOTIDE SEQUENCE [LARGE SCALE GENOMIC DNA]</scope>
    <source>
        <strain evidence="6 7">DSM 17721</strain>
    </source>
</reference>
<keyword evidence="3" id="KW-0732">Signal</keyword>
<dbReference type="InterPro" id="IPR011042">
    <property type="entry name" value="6-blade_b-propeller_TolB-like"/>
</dbReference>
<dbReference type="SUPFAM" id="SSF52964">
    <property type="entry name" value="TolB, N-terminal domain"/>
    <property type="match status" value="1"/>
</dbReference>
<dbReference type="HAMAP" id="MF_00671">
    <property type="entry name" value="TolB"/>
    <property type="match status" value="1"/>
</dbReference>
<comment type="caution">
    <text evidence="6">The sequence shown here is derived from an EMBL/GenBank/DDBJ whole genome shotgun (WGS) entry which is preliminary data.</text>
</comment>
<feature type="domain" description="TolB N-terminal" evidence="5">
    <location>
        <begin position="33"/>
        <end position="141"/>
    </location>
</feature>
<dbReference type="NCBIfam" id="TIGR02800">
    <property type="entry name" value="propeller_TolB"/>
    <property type="match status" value="1"/>
</dbReference>
<dbReference type="GO" id="GO:0042597">
    <property type="term" value="C:periplasmic space"/>
    <property type="evidence" value="ECO:0007669"/>
    <property type="project" value="UniProtKB-SubCell"/>
</dbReference>
<accession>A0A7W0C8S8</accession>
<comment type="similarity">
    <text evidence="2">Belongs to the TolB family.</text>
</comment>
<dbReference type="AlphaFoldDB" id="A0A7W0C8S8"/>
<evidence type="ECO:0000256" key="3">
    <source>
        <dbReference type="ARBA" id="ARBA00022729"/>
    </source>
</evidence>